<dbReference type="STRING" id="1036808.A0A0C3AGT1"/>
<feature type="non-terminal residue" evidence="1">
    <location>
        <position position="1"/>
    </location>
</feature>
<protein>
    <submittedName>
        <fullName evidence="1">Uncharacterized protein</fullName>
    </submittedName>
</protein>
<name>A0A0C3AGT1_9AGAM</name>
<dbReference type="EMBL" id="KN822030">
    <property type="protein sequence ID" value="KIM64087.1"/>
    <property type="molecule type" value="Genomic_DNA"/>
</dbReference>
<dbReference type="OrthoDB" id="2688210at2759"/>
<dbReference type="HOGENOM" id="CLU_052398_2_2_1"/>
<gene>
    <name evidence="1" type="ORF">SCLCIDRAFT_115771</name>
</gene>
<sequence>SFNPDKMVASSIQRHPSEYTIKHLKAFKYVPLWYFTLEGLTEAARVLHQDDAKESLALTQDIGTGLTLCPTLSISAFKFSKYDHNLTFTEFLFAKNNFLTHIKCAKWPGPVVDSFNWFFYNLEMHVLWQEESWGERVLLHYMSCIQTNWHDAPPAECFNIVAINETLMNLIARELDSGDVGQGVAW</sequence>
<dbReference type="AlphaFoldDB" id="A0A0C3AGT1"/>
<organism evidence="1 2">
    <name type="scientific">Scleroderma citrinum Foug A</name>
    <dbReference type="NCBI Taxonomy" id="1036808"/>
    <lineage>
        <taxon>Eukaryota</taxon>
        <taxon>Fungi</taxon>
        <taxon>Dikarya</taxon>
        <taxon>Basidiomycota</taxon>
        <taxon>Agaricomycotina</taxon>
        <taxon>Agaricomycetes</taxon>
        <taxon>Agaricomycetidae</taxon>
        <taxon>Boletales</taxon>
        <taxon>Sclerodermatineae</taxon>
        <taxon>Sclerodermataceae</taxon>
        <taxon>Scleroderma</taxon>
    </lineage>
</organism>
<reference evidence="2" key="2">
    <citation type="submission" date="2015-01" db="EMBL/GenBank/DDBJ databases">
        <title>Evolutionary Origins and Diversification of the Mycorrhizal Mutualists.</title>
        <authorList>
            <consortium name="DOE Joint Genome Institute"/>
            <consortium name="Mycorrhizal Genomics Consortium"/>
            <person name="Kohler A."/>
            <person name="Kuo A."/>
            <person name="Nagy L.G."/>
            <person name="Floudas D."/>
            <person name="Copeland A."/>
            <person name="Barry K.W."/>
            <person name="Cichocki N."/>
            <person name="Veneault-Fourrey C."/>
            <person name="LaButti K."/>
            <person name="Lindquist E.A."/>
            <person name="Lipzen A."/>
            <person name="Lundell T."/>
            <person name="Morin E."/>
            <person name="Murat C."/>
            <person name="Riley R."/>
            <person name="Ohm R."/>
            <person name="Sun H."/>
            <person name="Tunlid A."/>
            <person name="Henrissat B."/>
            <person name="Grigoriev I.V."/>
            <person name="Hibbett D.S."/>
            <person name="Martin F."/>
        </authorList>
    </citation>
    <scope>NUCLEOTIDE SEQUENCE [LARGE SCALE GENOMIC DNA]</scope>
    <source>
        <strain evidence="2">Foug A</strain>
    </source>
</reference>
<dbReference type="InParanoid" id="A0A0C3AGT1"/>
<dbReference type="Proteomes" id="UP000053989">
    <property type="component" value="Unassembled WGS sequence"/>
</dbReference>
<keyword evidence="2" id="KW-1185">Reference proteome</keyword>
<proteinExistence type="predicted"/>
<evidence type="ECO:0000313" key="2">
    <source>
        <dbReference type="Proteomes" id="UP000053989"/>
    </source>
</evidence>
<reference evidence="1 2" key="1">
    <citation type="submission" date="2014-04" db="EMBL/GenBank/DDBJ databases">
        <authorList>
            <consortium name="DOE Joint Genome Institute"/>
            <person name="Kuo A."/>
            <person name="Kohler A."/>
            <person name="Nagy L.G."/>
            <person name="Floudas D."/>
            <person name="Copeland A."/>
            <person name="Barry K.W."/>
            <person name="Cichocki N."/>
            <person name="Veneault-Fourrey C."/>
            <person name="LaButti K."/>
            <person name="Lindquist E.A."/>
            <person name="Lipzen A."/>
            <person name="Lundell T."/>
            <person name="Morin E."/>
            <person name="Murat C."/>
            <person name="Sun H."/>
            <person name="Tunlid A."/>
            <person name="Henrissat B."/>
            <person name="Grigoriev I.V."/>
            <person name="Hibbett D.S."/>
            <person name="Martin F."/>
            <person name="Nordberg H.P."/>
            <person name="Cantor M.N."/>
            <person name="Hua S.X."/>
        </authorList>
    </citation>
    <scope>NUCLEOTIDE SEQUENCE [LARGE SCALE GENOMIC DNA]</scope>
    <source>
        <strain evidence="1 2">Foug A</strain>
    </source>
</reference>
<evidence type="ECO:0000313" key="1">
    <source>
        <dbReference type="EMBL" id="KIM64087.1"/>
    </source>
</evidence>
<accession>A0A0C3AGT1</accession>